<keyword evidence="7" id="KW-0349">Heme</keyword>
<comment type="cofactor">
    <cofactor evidence="2">
        <name>[4Fe-4S] cluster</name>
        <dbReference type="ChEBI" id="CHEBI:49883"/>
    </cofactor>
</comment>
<dbReference type="PROSITE" id="PS51296">
    <property type="entry name" value="RIESKE"/>
    <property type="match status" value="1"/>
</dbReference>
<evidence type="ECO:0000256" key="17">
    <source>
        <dbReference type="SAM" id="MobiDB-lite"/>
    </source>
</evidence>
<dbReference type="Gene3D" id="1.10.10.1100">
    <property type="entry name" value="BFD-like [2Fe-2S]-binding domain"/>
    <property type="match status" value="1"/>
</dbReference>
<evidence type="ECO:0000256" key="5">
    <source>
        <dbReference type="ARBA" id="ARBA00010429"/>
    </source>
</evidence>
<gene>
    <name evidence="19" type="ORF">K435DRAFT_664609</name>
</gene>
<dbReference type="GO" id="GO:0042128">
    <property type="term" value="P:nitrate assimilation"/>
    <property type="evidence" value="ECO:0007669"/>
    <property type="project" value="UniProtKB-UniPathway"/>
</dbReference>
<dbReference type="Pfam" id="PF13806">
    <property type="entry name" value="Rieske_2"/>
    <property type="match status" value="1"/>
</dbReference>
<dbReference type="InterPro" id="IPR005117">
    <property type="entry name" value="NiRdtase/SiRdtase_haem-b_fer"/>
</dbReference>
<dbReference type="InterPro" id="IPR017941">
    <property type="entry name" value="Rieske_2Fe-2S"/>
</dbReference>
<evidence type="ECO:0000256" key="8">
    <source>
        <dbReference type="ARBA" id="ARBA00022630"/>
    </source>
</evidence>
<dbReference type="AlphaFoldDB" id="A0A4S8M361"/>
<dbReference type="EMBL" id="ML179179">
    <property type="protein sequence ID" value="THU96331.1"/>
    <property type="molecule type" value="Genomic_DNA"/>
</dbReference>
<evidence type="ECO:0000313" key="20">
    <source>
        <dbReference type="Proteomes" id="UP000297245"/>
    </source>
</evidence>
<dbReference type="SUPFAM" id="SSF51905">
    <property type="entry name" value="FAD/NAD(P)-binding domain"/>
    <property type="match status" value="1"/>
</dbReference>
<dbReference type="Gene3D" id="2.102.10.10">
    <property type="entry name" value="Rieske [2Fe-2S] iron-sulphur domain"/>
    <property type="match status" value="1"/>
</dbReference>
<dbReference type="GO" id="GO:0051539">
    <property type="term" value="F:4 iron, 4 sulfur cluster binding"/>
    <property type="evidence" value="ECO:0007669"/>
    <property type="project" value="UniProtKB-KW"/>
</dbReference>
<comment type="cofactor">
    <cofactor evidence="3">
        <name>FAD</name>
        <dbReference type="ChEBI" id="CHEBI:57692"/>
    </cofactor>
</comment>
<dbReference type="SUPFAM" id="SSF56014">
    <property type="entry name" value="Nitrite and sulphite reductase 4Fe-4S domain-like"/>
    <property type="match status" value="1"/>
</dbReference>
<dbReference type="GO" id="GO:0051537">
    <property type="term" value="F:2 iron, 2 sulfur cluster binding"/>
    <property type="evidence" value="ECO:0007669"/>
    <property type="project" value="UniProtKB-KW"/>
</dbReference>
<dbReference type="Pfam" id="PF03460">
    <property type="entry name" value="NIR_SIR_ferr"/>
    <property type="match status" value="1"/>
</dbReference>
<comment type="similarity">
    <text evidence="5">Belongs to the nitrite and sulfite reductase 4Fe-4S domain family.</text>
</comment>
<evidence type="ECO:0000256" key="6">
    <source>
        <dbReference type="ARBA" id="ARBA00022485"/>
    </source>
</evidence>
<accession>A0A4S8M361</accession>
<name>A0A4S8M361_DENBC</name>
<comment type="cofactor">
    <cofactor evidence="1">
        <name>siroheme</name>
        <dbReference type="ChEBI" id="CHEBI:60052"/>
    </cofactor>
</comment>
<evidence type="ECO:0000256" key="7">
    <source>
        <dbReference type="ARBA" id="ARBA00022617"/>
    </source>
</evidence>
<dbReference type="InterPro" id="IPR023753">
    <property type="entry name" value="FAD/NAD-binding_dom"/>
</dbReference>
<dbReference type="SUPFAM" id="SSF55124">
    <property type="entry name" value="Nitrite/Sulfite reductase N-terminal domain-like"/>
    <property type="match status" value="1"/>
</dbReference>
<keyword evidence="14" id="KW-0411">Iron-sulfur</keyword>
<dbReference type="InterPro" id="IPR045854">
    <property type="entry name" value="NO2/SO3_Rdtase_4Fe4S_sf"/>
</dbReference>
<feature type="domain" description="Rieske" evidence="18">
    <location>
        <begin position="935"/>
        <end position="1044"/>
    </location>
</feature>
<dbReference type="Proteomes" id="UP000297245">
    <property type="component" value="Unassembled WGS sequence"/>
</dbReference>
<keyword evidence="6" id="KW-0004">4Fe-4S</keyword>
<dbReference type="PANTHER" id="PTHR43809:SF1">
    <property type="entry name" value="NITRITE REDUCTASE (NADH) LARGE SUBUNIT"/>
    <property type="match status" value="1"/>
</dbReference>
<evidence type="ECO:0000256" key="16">
    <source>
        <dbReference type="ARBA" id="ARBA00034078"/>
    </source>
</evidence>
<dbReference type="Gene3D" id="3.30.413.10">
    <property type="entry name" value="Sulfite Reductase Hemoprotein, domain 1"/>
    <property type="match status" value="1"/>
</dbReference>
<dbReference type="PRINTS" id="PR00368">
    <property type="entry name" value="FADPNR"/>
</dbReference>
<evidence type="ECO:0000313" key="19">
    <source>
        <dbReference type="EMBL" id="THU96331.1"/>
    </source>
</evidence>
<evidence type="ECO:0000256" key="13">
    <source>
        <dbReference type="ARBA" id="ARBA00023004"/>
    </source>
</evidence>
<dbReference type="InterPro" id="IPR036136">
    <property type="entry name" value="Nit/Sulf_reduc_fer-like_dom_sf"/>
</dbReference>
<dbReference type="SUPFAM" id="SSF50022">
    <property type="entry name" value="ISP domain"/>
    <property type="match status" value="1"/>
</dbReference>
<keyword evidence="20" id="KW-1185">Reference proteome</keyword>
<organism evidence="19 20">
    <name type="scientific">Dendrothele bispora (strain CBS 962.96)</name>
    <dbReference type="NCBI Taxonomy" id="1314807"/>
    <lineage>
        <taxon>Eukaryota</taxon>
        <taxon>Fungi</taxon>
        <taxon>Dikarya</taxon>
        <taxon>Basidiomycota</taxon>
        <taxon>Agaricomycotina</taxon>
        <taxon>Agaricomycetes</taxon>
        <taxon>Agaricomycetidae</taxon>
        <taxon>Agaricales</taxon>
        <taxon>Agaricales incertae sedis</taxon>
        <taxon>Dendrothele</taxon>
    </lineage>
</organism>
<keyword evidence="8" id="KW-0285">Flavoprotein</keyword>
<comment type="cofactor">
    <cofactor evidence="16">
        <name>[2Fe-2S] cluster</name>
        <dbReference type="ChEBI" id="CHEBI:190135"/>
    </cofactor>
</comment>
<protein>
    <submittedName>
        <fullName evidence="19">Nitrite reductase</fullName>
    </submittedName>
</protein>
<dbReference type="CDD" id="cd19944">
    <property type="entry name" value="NirB_Fer2_BFD-like_2"/>
    <property type="match status" value="1"/>
</dbReference>
<evidence type="ECO:0000256" key="15">
    <source>
        <dbReference type="ARBA" id="ARBA00023063"/>
    </source>
</evidence>
<comment type="pathway">
    <text evidence="4">Nitrogen metabolism; nitrate reduction (assimilation).</text>
</comment>
<evidence type="ECO:0000256" key="9">
    <source>
        <dbReference type="ARBA" id="ARBA00022714"/>
    </source>
</evidence>
<keyword evidence="10" id="KW-0479">Metal-binding</keyword>
<evidence type="ECO:0000259" key="18">
    <source>
        <dbReference type="PROSITE" id="PS51296"/>
    </source>
</evidence>
<evidence type="ECO:0000256" key="1">
    <source>
        <dbReference type="ARBA" id="ARBA00001929"/>
    </source>
</evidence>
<dbReference type="InterPro" id="IPR036188">
    <property type="entry name" value="FAD/NAD-bd_sf"/>
</dbReference>
<evidence type="ECO:0000256" key="2">
    <source>
        <dbReference type="ARBA" id="ARBA00001966"/>
    </source>
</evidence>
<keyword evidence="15" id="KW-0534">Nitrate assimilation</keyword>
<dbReference type="NCBIfam" id="TIGR02378">
    <property type="entry name" value="nirD_assim_sml"/>
    <property type="match status" value="1"/>
</dbReference>
<dbReference type="Pfam" id="PF04324">
    <property type="entry name" value="Fer2_BFD"/>
    <property type="match status" value="1"/>
</dbReference>
<dbReference type="Pfam" id="PF07992">
    <property type="entry name" value="Pyr_redox_2"/>
    <property type="match status" value="1"/>
</dbReference>
<dbReference type="GO" id="GO:0008942">
    <property type="term" value="F:nitrite reductase [NAD(P)H] activity"/>
    <property type="evidence" value="ECO:0007669"/>
    <property type="project" value="InterPro"/>
</dbReference>
<keyword evidence="9" id="KW-0001">2Fe-2S</keyword>
<dbReference type="GO" id="GO:0020037">
    <property type="term" value="F:heme binding"/>
    <property type="evidence" value="ECO:0007669"/>
    <property type="project" value="InterPro"/>
</dbReference>
<dbReference type="Gene3D" id="3.90.480.20">
    <property type="match status" value="1"/>
</dbReference>
<dbReference type="CDD" id="cd03529">
    <property type="entry name" value="Rieske_NirD"/>
    <property type="match status" value="1"/>
</dbReference>
<dbReference type="InterPro" id="IPR007419">
    <property type="entry name" value="BFD-like_2Fe2S-bd_dom"/>
</dbReference>
<dbReference type="InterPro" id="IPR041854">
    <property type="entry name" value="BFD-like_2Fe2S-bd_dom_sf"/>
</dbReference>
<dbReference type="InterPro" id="IPR006067">
    <property type="entry name" value="NO2/SO3_Rdtase_4Fe4S_dom"/>
</dbReference>
<dbReference type="InterPro" id="IPR012748">
    <property type="entry name" value="Rieske-like_NirD"/>
</dbReference>
<dbReference type="Pfam" id="PF01077">
    <property type="entry name" value="NIR_SIR"/>
    <property type="match status" value="1"/>
</dbReference>
<evidence type="ECO:0000256" key="11">
    <source>
        <dbReference type="ARBA" id="ARBA00022827"/>
    </source>
</evidence>
<evidence type="ECO:0000256" key="3">
    <source>
        <dbReference type="ARBA" id="ARBA00001974"/>
    </source>
</evidence>
<dbReference type="InterPro" id="IPR052034">
    <property type="entry name" value="NasD-like"/>
</dbReference>
<dbReference type="Gene3D" id="3.50.50.60">
    <property type="entry name" value="FAD/NAD(P)-binding domain"/>
    <property type="match status" value="2"/>
</dbReference>
<dbReference type="PROSITE" id="PS00365">
    <property type="entry name" value="NIR_SIR"/>
    <property type="match status" value="1"/>
</dbReference>
<dbReference type="InterPro" id="IPR006066">
    <property type="entry name" value="NO2/SO3_Rdtase_FeS/sirohaem_BS"/>
</dbReference>
<sequence>MSSNNAGRQTIFVVGLGMVGIAFIEKLLGLDESKRYRIVTCGEENLLAYNRVALTDYFQHRSVEKLYLNPVEWYSQQDPESFEFHIGETCTRIDTATHTVITDKGRQFTYDSCVIASGSNASLPPYADLSLPGVFVYRNIGDINSLISYTHTGKKSLRAAVIGGGLLGLEAAKAVYELDTVDQVSIIIRSGFPLSRQLDDAGGEIVLKHIREMGVEVLTHTSVKTLRRGEDGLCKGLELQNGEFLDCDIVVFAIGITPRDELAKTSGIQCSERGGIIVDDTLLTSAKDVYAIGECACWTGHTYGLIAPGIEMADILSFNFTQDNTSVGSFKPRRMNNPDLSTKLKLMGVDVASFGDFFAEKRQQTSGTPDPAKPTVSTETKTTLAEKKNDASAPRKRHLREGTVTTSANAQYETVTYRDPFAGVYKKYIFSADGKHVIGGMMVGDTSDYVKLVALVKKKKSLDVPPSQFILGASRGKDEDDGADLDDDTTICSCRNVSKGAITACVRESKDGSVTIETIKKTTKAGTGCGGCIPLVTNIFKAEMKKAGHALSNNLCPHFPRPRKDVFDIVRVKKLKTFEEVLSIAGTGQGIGCEICKPAVASILASLWNEHVMNPAHHQLQDTNDKFLANIQRNGTFSVIPRVAGGEITPEKLIALGTVAKKYNLYTKITGGQRIDLFGAQKPDLPAIWGELIAAGFESGHAYGKSLRTVKSCVGTTWCVCRYGIGDSVGMAIQLEERYKSIRAPHKIKGGVSGCVRECAEAQSKDFGIPYCVGQSAGMLFISIASSNFAGHSILFVSDVPPSKVVTLLEHFVTPIRSADYLMRTAGWLEEVVGGIEKLRHWVLDDDFVFCQRFWKNLSQEEQAIFDQALHILPRKEEVREMNHIRLSQCGKPDERRDQMEWVEERGHHRPADWAKAFPPVALKPENITSPKSSWKWKPMADVGDLSLSGGGISSVAVKYGDSQLAIFHVPHKGYYATQQMCPHKRAFILEHGIVGDDPKSGEIYVSCPMHKKNFGLTSGNCLNDDAYSILTFDVKEEGGKILVLLPDESDLDPVIGTSRWMVRQATAKVLDSGAQSVEIVGPPSESCSGGKLEW</sequence>
<proteinExistence type="inferred from homology"/>
<evidence type="ECO:0000256" key="14">
    <source>
        <dbReference type="ARBA" id="ARBA00023014"/>
    </source>
</evidence>
<keyword evidence="12" id="KW-0560">Oxidoreductase</keyword>
<reference evidence="19 20" key="1">
    <citation type="journal article" date="2019" name="Nat. Ecol. Evol.">
        <title>Megaphylogeny resolves global patterns of mushroom evolution.</title>
        <authorList>
            <person name="Varga T."/>
            <person name="Krizsan K."/>
            <person name="Foldi C."/>
            <person name="Dima B."/>
            <person name="Sanchez-Garcia M."/>
            <person name="Sanchez-Ramirez S."/>
            <person name="Szollosi G.J."/>
            <person name="Szarkandi J.G."/>
            <person name="Papp V."/>
            <person name="Albert L."/>
            <person name="Andreopoulos W."/>
            <person name="Angelini C."/>
            <person name="Antonin V."/>
            <person name="Barry K.W."/>
            <person name="Bougher N.L."/>
            <person name="Buchanan P."/>
            <person name="Buyck B."/>
            <person name="Bense V."/>
            <person name="Catcheside P."/>
            <person name="Chovatia M."/>
            <person name="Cooper J."/>
            <person name="Damon W."/>
            <person name="Desjardin D."/>
            <person name="Finy P."/>
            <person name="Geml J."/>
            <person name="Haridas S."/>
            <person name="Hughes K."/>
            <person name="Justo A."/>
            <person name="Karasinski D."/>
            <person name="Kautmanova I."/>
            <person name="Kiss B."/>
            <person name="Kocsube S."/>
            <person name="Kotiranta H."/>
            <person name="LaButti K.M."/>
            <person name="Lechner B.E."/>
            <person name="Liimatainen K."/>
            <person name="Lipzen A."/>
            <person name="Lukacs Z."/>
            <person name="Mihaltcheva S."/>
            <person name="Morgado L.N."/>
            <person name="Niskanen T."/>
            <person name="Noordeloos M.E."/>
            <person name="Ohm R.A."/>
            <person name="Ortiz-Santana B."/>
            <person name="Ovrebo C."/>
            <person name="Racz N."/>
            <person name="Riley R."/>
            <person name="Savchenko A."/>
            <person name="Shiryaev A."/>
            <person name="Soop K."/>
            <person name="Spirin V."/>
            <person name="Szebenyi C."/>
            <person name="Tomsovsky M."/>
            <person name="Tulloss R.E."/>
            <person name="Uehling J."/>
            <person name="Grigoriev I.V."/>
            <person name="Vagvolgyi C."/>
            <person name="Papp T."/>
            <person name="Martin F.M."/>
            <person name="Miettinen O."/>
            <person name="Hibbett D.S."/>
            <person name="Nagy L.G."/>
        </authorList>
    </citation>
    <scope>NUCLEOTIDE SEQUENCE [LARGE SCALE GENOMIC DNA]</scope>
    <source>
        <strain evidence="19 20">CBS 962.96</strain>
    </source>
</reference>
<dbReference type="UniPathway" id="UPA00653"/>
<dbReference type="InterPro" id="IPR036922">
    <property type="entry name" value="Rieske_2Fe-2S_sf"/>
</dbReference>
<feature type="region of interest" description="Disordered" evidence="17">
    <location>
        <begin position="360"/>
        <end position="398"/>
    </location>
</feature>
<dbReference type="OrthoDB" id="432169at2759"/>
<dbReference type="GO" id="GO:0046872">
    <property type="term" value="F:metal ion binding"/>
    <property type="evidence" value="ECO:0007669"/>
    <property type="project" value="UniProtKB-KW"/>
</dbReference>
<evidence type="ECO:0000256" key="10">
    <source>
        <dbReference type="ARBA" id="ARBA00022723"/>
    </source>
</evidence>
<dbReference type="PANTHER" id="PTHR43809">
    <property type="entry name" value="NITRITE REDUCTASE (NADH) LARGE SUBUNIT"/>
    <property type="match status" value="1"/>
</dbReference>
<evidence type="ECO:0000256" key="4">
    <source>
        <dbReference type="ARBA" id="ARBA00005096"/>
    </source>
</evidence>
<keyword evidence="13" id="KW-0408">Iron</keyword>
<evidence type="ECO:0000256" key="12">
    <source>
        <dbReference type="ARBA" id="ARBA00023002"/>
    </source>
</evidence>
<keyword evidence="11" id="KW-0274">FAD</keyword>